<sequence>MSQDRYDVLVIGGGPGGYVGAIRAAQLGLRTALAERAALGGICLNWGCIPTKALLHSAAVLRTCRAAAEAGVSIQGSIEPRLDAMVARSRAIAGQLGRGVAHLLKKHGVTVIQGRASLLGEGLVQVQDGPRMQAQHIVLATGARARALPELPPGERVWTYREALAPSSLPASLLVVGAGAIGMEFACFYRALGSDVTVVEAAPQVLPQEDAEIAAVARKAFEAQGIRIHTGCRVASSRVDAQGLRVAFTGDAAPAALYVERAISAAGIVGNVEDLGLEHTRVEVRNTHIVTDGLGRTAQPGVYAIGDVAGAPWLAHKASHEAVRCMEAIAGLPAHALDTRRIPACTYTFPQVASLGWTEARAREWAREHGRELRVGRFPFAANGRALAAGEGAGLAKTIFDAASGELLGSHIVHAEASELIAAHGVAMGLEATEADLMESVFAHPTLGEALHEAVLAAQGAALHV</sequence>
<dbReference type="InterPro" id="IPR001100">
    <property type="entry name" value="Pyr_nuc-diS_OxRdtase"/>
</dbReference>
<dbReference type="Pfam" id="PF02852">
    <property type="entry name" value="Pyr_redox_dim"/>
    <property type="match status" value="1"/>
</dbReference>
<evidence type="ECO:0000256" key="3">
    <source>
        <dbReference type="ARBA" id="ARBA00012608"/>
    </source>
</evidence>
<dbReference type="GO" id="GO:0004148">
    <property type="term" value="F:dihydrolipoyl dehydrogenase (NADH) activity"/>
    <property type="evidence" value="ECO:0007669"/>
    <property type="project" value="UniProtKB-EC"/>
</dbReference>
<comment type="similarity">
    <text evidence="2 16">Belongs to the class-I pyridine nucleotide-disulfide oxidoreductase family.</text>
</comment>
<evidence type="ECO:0000256" key="14">
    <source>
        <dbReference type="PIRSR" id="PIRSR000350-3"/>
    </source>
</evidence>
<feature type="binding site" evidence="14">
    <location>
        <position position="52"/>
    </location>
    <ligand>
        <name>FAD</name>
        <dbReference type="ChEBI" id="CHEBI:57692"/>
    </ligand>
</feature>
<feature type="domain" description="Pyridine nucleotide-disulphide oxidoreductase dimerisation" evidence="17">
    <location>
        <begin position="342"/>
        <end position="454"/>
    </location>
</feature>
<evidence type="ECO:0000256" key="1">
    <source>
        <dbReference type="ARBA" id="ARBA00004496"/>
    </source>
</evidence>
<evidence type="ECO:0000259" key="17">
    <source>
        <dbReference type="Pfam" id="PF02852"/>
    </source>
</evidence>
<evidence type="ECO:0000256" key="16">
    <source>
        <dbReference type="RuleBase" id="RU003692"/>
    </source>
</evidence>
<dbReference type="PIRSF" id="PIRSF000350">
    <property type="entry name" value="Mercury_reductase_MerA"/>
    <property type="match status" value="1"/>
</dbReference>
<organism evidence="19 20">
    <name type="scientific">Bordetella ansorpii</name>
    <dbReference type="NCBI Taxonomy" id="288768"/>
    <lineage>
        <taxon>Bacteria</taxon>
        <taxon>Pseudomonadati</taxon>
        <taxon>Pseudomonadota</taxon>
        <taxon>Betaproteobacteria</taxon>
        <taxon>Burkholderiales</taxon>
        <taxon>Alcaligenaceae</taxon>
        <taxon>Bordetella</taxon>
    </lineage>
</organism>
<dbReference type="PANTHER" id="PTHR22912:SF217">
    <property type="entry name" value="DIHYDROLIPOYL DEHYDROGENASE"/>
    <property type="match status" value="1"/>
</dbReference>
<accession>A0A157S5W9</accession>
<dbReference type="InterPro" id="IPR012999">
    <property type="entry name" value="Pyr_OxRdtase_I_AS"/>
</dbReference>
<dbReference type="GO" id="GO:0050660">
    <property type="term" value="F:flavin adenine dinucleotide binding"/>
    <property type="evidence" value="ECO:0007669"/>
    <property type="project" value="InterPro"/>
</dbReference>
<keyword evidence="10" id="KW-1015">Disulfide bond</keyword>
<dbReference type="Gene3D" id="3.50.50.60">
    <property type="entry name" value="FAD/NAD(P)-binding domain"/>
    <property type="match status" value="2"/>
</dbReference>
<dbReference type="STRING" id="288768.SAMEA3906486_00556"/>
<gene>
    <name evidence="19" type="primary">odhL_1</name>
    <name evidence="19" type="ORF">SAMEA3906486_00556</name>
</gene>
<keyword evidence="11 16" id="KW-0676">Redox-active center</keyword>
<dbReference type="InterPro" id="IPR023753">
    <property type="entry name" value="FAD/NAD-binding_dom"/>
</dbReference>
<proteinExistence type="inferred from homology"/>
<evidence type="ECO:0000256" key="2">
    <source>
        <dbReference type="ARBA" id="ARBA00007532"/>
    </source>
</evidence>
<feature type="active site" description="Proton acceptor" evidence="13">
    <location>
        <position position="444"/>
    </location>
</feature>
<dbReference type="SUPFAM" id="SSF55424">
    <property type="entry name" value="FAD/NAD-linked reductases, dimerisation (C-terminal) domain"/>
    <property type="match status" value="1"/>
</dbReference>
<evidence type="ECO:0000256" key="8">
    <source>
        <dbReference type="ARBA" id="ARBA00023002"/>
    </source>
</evidence>
<reference evidence="19 20" key="1">
    <citation type="submission" date="2016-04" db="EMBL/GenBank/DDBJ databases">
        <authorList>
            <consortium name="Pathogen Informatics"/>
        </authorList>
    </citation>
    <scope>NUCLEOTIDE SEQUENCE [LARGE SCALE GENOMIC DNA]</scope>
    <source>
        <strain evidence="19 20">H050680373</strain>
    </source>
</reference>
<protein>
    <recommendedName>
        <fullName evidence="4 16">Dihydrolipoyl dehydrogenase</fullName>
        <ecNumber evidence="3 16">1.8.1.4</ecNumber>
    </recommendedName>
</protein>
<dbReference type="GO" id="GO:0005737">
    <property type="term" value="C:cytoplasm"/>
    <property type="evidence" value="ECO:0007669"/>
    <property type="project" value="UniProtKB-SubCell"/>
</dbReference>
<comment type="cofactor">
    <cofactor evidence="14 16">
        <name>FAD</name>
        <dbReference type="ChEBI" id="CHEBI:57692"/>
    </cofactor>
    <text evidence="14 16">Binds 1 FAD per subunit.</text>
</comment>
<dbReference type="RefSeq" id="WP_066123199.1">
    <property type="nucleotide sequence ID" value="NZ_FKIF01000001.1"/>
</dbReference>
<dbReference type="GO" id="GO:0006103">
    <property type="term" value="P:2-oxoglutarate metabolic process"/>
    <property type="evidence" value="ECO:0007669"/>
    <property type="project" value="TreeGrafter"/>
</dbReference>
<dbReference type="FunFam" id="3.30.390.30:FF:000001">
    <property type="entry name" value="Dihydrolipoyl dehydrogenase"/>
    <property type="match status" value="1"/>
</dbReference>
<dbReference type="Pfam" id="PF07992">
    <property type="entry name" value="Pyr_redox_2"/>
    <property type="match status" value="1"/>
</dbReference>
<evidence type="ECO:0000256" key="15">
    <source>
        <dbReference type="PIRSR" id="PIRSR000350-4"/>
    </source>
</evidence>
<keyword evidence="6 16" id="KW-0285">Flavoprotein</keyword>
<evidence type="ECO:0000256" key="11">
    <source>
        <dbReference type="ARBA" id="ARBA00023284"/>
    </source>
</evidence>
<dbReference type="SUPFAM" id="SSF51905">
    <property type="entry name" value="FAD/NAD(P)-binding domain"/>
    <property type="match status" value="1"/>
</dbReference>
<dbReference type="PROSITE" id="PS00076">
    <property type="entry name" value="PYRIDINE_REDOX_1"/>
    <property type="match status" value="1"/>
</dbReference>
<evidence type="ECO:0000256" key="13">
    <source>
        <dbReference type="PIRSR" id="PIRSR000350-2"/>
    </source>
</evidence>
<feature type="disulfide bond" description="Redox-active" evidence="15">
    <location>
        <begin position="43"/>
        <end position="48"/>
    </location>
</feature>
<dbReference type="EC" id="1.8.1.4" evidence="3 16"/>
<dbReference type="NCBIfam" id="TIGR01350">
    <property type="entry name" value="lipoamide_DH"/>
    <property type="match status" value="1"/>
</dbReference>
<dbReference type="InterPro" id="IPR004099">
    <property type="entry name" value="Pyr_nucl-diS_OxRdtase_dimer"/>
</dbReference>
<dbReference type="PRINTS" id="PR00368">
    <property type="entry name" value="FADPNR"/>
</dbReference>
<evidence type="ECO:0000256" key="10">
    <source>
        <dbReference type="ARBA" id="ARBA00023157"/>
    </source>
</evidence>
<keyword evidence="5" id="KW-0963">Cytoplasm</keyword>
<comment type="miscellaneous">
    <text evidence="16">The active site is a redox-active disulfide bond.</text>
</comment>
<feature type="domain" description="FAD/NAD(P)-binding" evidence="18">
    <location>
        <begin position="6"/>
        <end position="322"/>
    </location>
</feature>
<dbReference type="OrthoDB" id="178496at2"/>
<evidence type="ECO:0000256" key="7">
    <source>
        <dbReference type="ARBA" id="ARBA00022827"/>
    </source>
</evidence>
<feature type="binding site" evidence="14">
    <location>
        <position position="200"/>
    </location>
    <ligand>
        <name>NAD(+)</name>
        <dbReference type="ChEBI" id="CHEBI:57540"/>
    </ligand>
</feature>
<keyword evidence="8 16" id="KW-0560">Oxidoreductase</keyword>
<evidence type="ECO:0000256" key="4">
    <source>
        <dbReference type="ARBA" id="ARBA00016961"/>
    </source>
</evidence>
<dbReference type="PRINTS" id="PR00411">
    <property type="entry name" value="PNDRDTASEI"/>
</dbReference>
<dbReference type="Proteomes" id="UP000076848">
    <property type="component" value="Unassembled WGS sequence"/>
</dbReference>
<evidence type="ECO:0000256" key="5">
    <source>
        <dbReference type="ARBA" id="ARBA00022490"/>
    </source>
</evidence>
<comment type="catalytic activity">
    <reaction evidence="12 16">
        <text>N(6)-[(R)-dihydrolipoyl]-L-lysyl-[protein] + NAD(+) = N(6)-[(R)-lipoyl]-L-lysyl-[protein] + NADH + H(+)</text>
        <dbReference type="Rhea" id="RHEA:15045"/>
        <dbReference type="Rhea" id="RHEA-COMP:10474"/>
        <dbReference type="Rhea" id="RHEA-COMP:10475"/>
        <dbReference type="ChEBI" id="CHEBI:15378"/>
        <dbReference type="ChEBI" id="CHEBI:57540"/>
        <dbReference type="ChEBI" id="CHEBI:57945"/>
        <dbReference type="ChEBI" id="CHEBI:83099"/>
        <dbReference type="ChEBI" id="CHEBI:83100"/>
        <dbReference type="EC" id="1.8.1.4"/>
    </reaction>
</comment>
<feature type="binding site" evidence="14">
    <location>
        <position position="307"/>
    </location>
    <ligand>
        <name>FAD</name>
        <dbReference type="ChEBI" id="CHEBI:57692"/>
    </ligand>
</feature>
<feature type="binding site" evidence="14">
    <location>
        <position position="267"/>
    </location>
    <ligand>
        <name>NAD(+)</name>
        <dbReference type="ChEBI" id="CHEBI:57540"/>
    </ligand>
</feature>
<evidence type="ECO:0000259" key="18">
    <source>
        <dbReference type="Pfam" id="PF07992"/>
    </source>
</evidence>
<keyword evidence="9 14" id="KW-0520">NAD</keyword>
<dbReference type="InterPro" id="IPR006258">
    <property type="entry name" value="Lipoamide_DH"/>
</dbReference>
<keyword evidence="20" id="KW-1185">Reference proteome</keyword>
<dbReference type="InterPro" id="IPR036188">
    <property type="entry name" value="FAD/NAD-bd_sf"/>
</dbReference>
<dbReference type="EMBL" id="FKIF01000001">
    <property type="protein sequence ID" value="SAI65804.1"/>
    <property type="molecule type" value="Genomic_DNA"/>
</dbReference>
<keyword evidence="14" id="KW-0547">Nucleotide-binding</keyword>
<evidence type="ECO:0000256" key="6">
    <source>
        <dbReference type="ARBA" id="ARBA00022630"/>
    </source>
</evidence>
<dbReference type="InterPro" id="IPR050151">
    <property type="entry name" value="Class-I_Pyr_Nuc-Dis_Oxidored"/>
</dbReference>
<evidence type="ECO:0000313" key="20">
    <source>
        <dbReference type="Proteomes" id="UP000076848"/>
    </source>
</evidence>
<dbReference type="InterPro" id="IPR016156">
    <property type="entry name" value="FAD/NAD-linked_Rdtase_dimer_sf"/>
</dbReference>
<dbReference type="AlphaFoldDB" id="A0A157S5W9"/>
<dbReference type="PANTHER" id="PTHR22912">
    <property type="entry name" value="DISULFIDE OXIDOREDUCTASE"/>
    <property type="match status" value="1"/>
</dbReference>
<feature type="binding site" evidence="14">
    <location>
        <begin position="177"/>
        <end position="184"/>
    </location>
    <ligand>
        <name>NAD(+)</name>
        <dbReference type="ChEBI" id="CHEBI:57540"/>
    </ligand>
</feature>
<dbReference type="Gene3D" id="3.30.390.30">
    <property type="match status" value="1"/>
</dbReference>
<keyword evidence="7 14" id="KW-0274">FAD</keyword>
<evidence type="ECO:0000256" key="12">
    <source>
        <dbReference type="ARBA" id="ARBA00049187"/>
    </source>
</evidence>
<name>A0A157S5W9_9BORD</name>
<evidence type="ECO:0000313" key="19">
    <source>
        <dbReference type="EMBL" id="SAI65804.1"/>
    </source>
</evidence>
<comment type="subcellular location">
    <subcellularLocation>
        <location evidence="1">Cytoplasm</location>
    </subcellularLocation>
</comment>
<evidence type="ECO:0000256" key="9">
    <source>
        <dbReference type="ARBA" id="ARBA00023027"/>
    </source>
</evidence>